<feature type="transmembrane region" description="Helical" evidence="1">
    <location>
        <begin position="688"/>
        <end position="712"/>
    </location>
</feature>
<feature type="transmembrane region" description="Helical" evidence="1">
    <location>
        <begin position="614"/>
        <end position="638"/>
    </location>
</feature>
<gene>
    <name evidence="3" type="ORF">Hsar01_00354</name>
</gene>
<feature type="transmembrane region" description="Helical" evidence="1">
    <location>
        <begin position="171"/>
        <end position="191"/>
    </location>
</feature>
<dbReference type="InterPro" id="IPR003675">
    <property type="entry name" value="Rce1/LyrA-like_dom"/>
</dbReference>
<feature type="transmembrane region" description="Helical" evidence="1">
    <location>
        <begin position="739"/>
        <end position="760"/>
    </location>
</feature>
<name>A0ABP9UKF7_9BACT</name>
<feature type="transmembrane region" description="Helical" evidence="1">
    <location>
        <begin position="256"/>
        <end position="279"/>
    </location>
</feature>
<keyword evidence="1" id="KW-1133">Transmembrane helix</keyword>
<evidence type="ECO:0000313" key="4">
    <source>
        <dbReference type="Proteomes" id="UP001476282"/>
    </source>
</evidence>
<dbReference type="PANTHER" id="PTHR36435:SF1">
    <property type="entry name" value="CAAX AMINO TERMINAL PROTEASE FAMILY PROTEIN"/>
    <property type="match status" value="1"/>
</dbReference>
<evidence type="ECO:0000313" key="3">
    <source>
        <dbReference type="EMBL" id="GAA5481147.1"/>
    </source>
</evidence>
<reference evidence="3 4" key="1">
    <citation type="submission" date="2024-02" db="EMBL/GenBank/DDBJ databases">
        <title>Haloferula sargassicola NBRC 104335.</title>
        <authorList>
            <person name="Ichikawa N."/>
            <person name="Katano-Makiyama Y."/>
            <person name="Hidaka K."/>
        </authorList>
    </citation>
    <scope>NUCLEOTIDE SEQUENCE [LARGE SCALE GENOMIC DNA]</scope>
    <source>
        <strain evidence="3 4">NBRC 104335</strain>
    </source>
</reference>
<keyword evidence="4" id="KW-1185">Reference proteome</keyword>
<dbReference type="PANTHER" id="PTHR36435">
    <property type="entry name" value="SLR1288 PROTEIN"/>
    <property type="match status" value="1"/>
</dbReference>
<evidence type="ECO:0000256" key="1">
    <source>
        <dbReference type="SAM" id="Phobius"/>
    </source>
</evidence>
<evidence type="ECO:0000259" key="2">
    <source>
        <dbReference type="Pfam" id="PF02517"/>
    </source>
</evidence>
<feature type="transmembrane region" description="Helical" evidence="1">
    <location>
        <begin position="406"/>
        <end position="424"/>
    </location>
</feature>
<dbReference type="RefSeq" id="WP_353565304.1">
    <property type="nucleotide sequence ID" value="NZ_BAABRI010000002.1"/>
</dbReference>
<proteinExistence type="predicted"/>
<protein>
    <recommendedName>
        <fullName evidence="2">CAAX prenyl protease 2/Lysostaphin resistance protein A-like domain-containing protein</fullName>
    </recommendedName>
</protein>
<keyword evidence="1" id="KW-0472">Membrane</keyword>
<feature type="transmembrane region" description="Helical" evidence="1">
    <location>
        <begin position="650"/>
        <end position="667"/>
    </location>
</feature>
<feature type="transmembrane region" description="Helical" evidence="1">
    <location>
        <begin position="488"/>
        <end position="505"/>
    </location>
</feature>
<dbReference type="Proteomes" id="UP001476282">
    <property type="component" value="Unassembled WGS sequence"/>
</dbReference>
<feature type="transmembrane region" description="Helical" evidence="1">
    <location>
        <begin position="291"/>
        <end position="311"/>
    </location>
</feature>
<organism evidence="3 4">
    <name type="scientific">Haloferula sargassicola</name>
    <dbReference type="NCBI Taxonomy" id="490096"/>
    <lineage>
        <taxon>Bacteria</taxon>
        <taxon>Pseudomonadati</taxon>
        <taxon>Verrucomicrobiota</taxon>
        <taxon>Verrucomicrobiia</taxon>
        <taxon>Verrucomicrobiales</taxon>
        <taxon>Verrucomicrobiaceae</taxon>
        <taxon>Haloferula</taxon>
    </lineage>
</organism>
<feature type="transmembrane region" description="Helical" evidence="1">
    <location>
        <begin position="574"/>
        <end position="593"/>
    </location>
</feature>
<dbReference type="EMBL" id="BAABRI010000002">
    <property type="protein sequence ID" value="GAA5481147.1"/>
    <property type="molecule type" value="Genomic_DNA"/>
</dbReference>
<feature type="domain" description="CAAX prenyl protease 2/Lysostaphin resistance protein A-like" evidence="2">
    <location>
        <begin position="738"/>
        <end position="823"/>
    </location>
</feature>
<sequence length="828" mass="90120">MSTPGPTPPFRVWRALWKAARRRSAGRAKRQRELTQQRKRGGSDVLGGLASVIMVLFSLGIHGCFGLVTRSAVENSALIHAERAGQPLVPDRYLSSLRHDLAGGDDLGNLPDHFLDDAAEWRIENLGVGGPEEKEAARLRTIYEAEGVDGFRSENEVVGRNWGEKAFFSPAQWSVLGLMIGWWFLMLVFQGEGMELDVQRRRHPMWEWLATHPIRPWSGFLAEMLAPYMANPIYGFAPVYWMVLGGSLWDPAGMAVGLPVGFVFGIAASALSKALEAAVLIRLSPLNRGAVLGLASWLGYVGLFLPILLLASPGLLAKLLRITLPLAEVLPSAPLRTVFLGHPAVAAVGGTVLGIGLAAAAIGSVAWSLKDGVQPSAGAGETVRSADFTRRPWWKKEWLWLSRDRGAVVQAFLVPMTIAAVQLFNLRHMIASSSGSWNGLAGVAVLFGTYFLFVLGPRSLASEGSALWIALTWPKDLERLLKAKARSWFLLASVVVVPFIAFAIWRFPADWPWLLFTAVGWIFFGTSLAEKSVTLVSVISPSGEAEPIPASRRWAAIAGTFAFAAGLMSGAWSIAVLGVVFSLLSSAAMWQGFRARLPYLFDPWSEREPPAPSLVQAMVGIAILVECVGTATAIGQGFGGDEVGWMARTISYGVIGLIGFLVMARFLHGKGVSVSDIVFWERQSDRRLWRPFGWAVLLAPALAGIAWGYLFVLRHLPATAGYMETIDRAADSLPGARPWLAVMAIAIAPPVEEYFFRGLLFRSLCREWRPAAAMLGSAAYFALYHPPVSWLPVFGLGAASAWLFRRCGSLWPSILLHAGYNALVTLVR</sequence>
<dbReference type="Pfam" id="PF02517">
    <property type="entry name" value="Rce1-like"/>
    <property type="match status" value="1"/>
</dbReference>
<keyword evidence="1" id="KW-0812">Transmembrane</keyword>
<feature type="transmembrane region" description="Helical" evidence="1">
    <location>
        <begin position="45"/>
        <end position="68"/>
    </location>
</feature>
<dbReference type="InterPro" id="IPR052710">
    <property type="entry name" value="CAAX_protease"/>
</dbReference>
<accession>A0ABP9UKF7</accession>
<feature type="transmembrane region" description="Helical" evidence="1">
    <location>
        <begin position="781"/>
        <end position="804"/>
    </location>
</feature>
<feature type="transmembrane region" description="Helical" evidence="1">
    <location>
        <begin position="344"/>
        <end position="367"/>
    </location>
</feature>
<comment type="caution">
    <text evidence="3">The sequence shown here is derived from an EMBL/GenBank/DDBJ whole genome shotgun (WGS) entry which is preliminary data.</text>
</comment>
<feature type="transmembrane region" description="Helical" evidence="1">
    <location>
        <begin position="436"/>
        <end position="455"/>
    </location>
</feature>